<sequence>MASPAPVYRYRPMLQSGRCDDAQLLLRFFDSALPYLASIGSGAQWGSERFSSRPTSVARIANFIALSDATHAGGVPFAHSDWCKAFVAERRLSRDEAEQPHVRALLDEAGQGHGQVQGHEQELSGGGIWLPVAAMLLCSRPCDYLASIWPGQDDADPFVFLRYLISDHRAGTLSKGAAGSLLALARKEAEALGIRRICGDCWNGNERKLVKYYESKGFQPVDDFVKPAGPDGEAPWPGTAYELRW</sequence>
<evidence type="ECO:0008006" key="3">
    <source>
        <dbReference type="Google" id="ProtNLM"/>
    </source>
</evidence>
<gene>
    <name evidence="1" type="ORF">FA10DRAFT_263852</name>
</gene>
<dbReference type="InterPro" id="IPR016181">
    <property type="entry name" value="Acyl_CoA_acyltransferase"/>
</dbReference>
<keyword evidence="2" id="KW-1185">Reference proteome</keyword>
<organism evidence="1 2">
    <name type="scientific">Acaromyces ingoldii</name>
    <dbReference type="NCBI Taxonomy" id="215250"/>
    <lineage>
        <taxon>Eukaryota</taxon>
        <taxon>Fungi</taxon>
        <taxon>Dikarya</taxon>
        <taxon>Basidiomycota</taxon>
        <taxon>Ustilaginomycotina</taxon>
        <taxon>Exobasidiomycetes</taxon>
        <taxon>Exobasidiales</taxon>
        <taxon>Cryptobasidiaceae</taxon>
        <taxon>Acaromyces</taxon>
    </lineage>
</organism>
<dbReference type="SUPFAM" id="SSF55729">
    <property type="entry name" value="Acyl-CoA N-acyltransferases (Nat)"/>
    <property type="match status" value="1"/>
</dbReference>
<reference evidence="1" key="1">
    <citation type="journal article" date="2018" name="Mol. Biol. Evol.">
        <title>Broad Genomic Sampling Reveals a Smut Pathogenic Ancestry of the Fungal Clade Ustilaginomycotina.</title>
        <authorList>
            <person name="Kijpornyongpan T."/>
            <person name="Mondo S.J."/>
            <person name="Barry K."/>
            <person name="Sandor L."/>
            <person name="Lee J."/>
            <person name="Lipzen A."/>
            <person name="Pangilinan J."/>
            <person name="LaButti K."/>
            <person name="Hainaut M."/>
            <person name="Henrissat B."/>
            <person name="Grigoriev I.V."/>
            <person name="Spatafora J.W."/>
            <person name="Aime M.C."/>
        </authorList>
    </citation>
    <scope>NUCLEOTIDE SEQUENCE [LARGE SCALE GENOMIC DNA]</scope>
    <source>
        <strain evidence="1">MCA 4198</strain>
    </source>
</reference>
<dbReference type="Gene3D" id="3.40.630.30">
    <property type="match status" value="1"/>
</dbReference>
<dbReference type="RefSeq" id="XP_025380358.1">
    <property type="nucleotide sequence ID" value="XM_025520402.1"/>
</dbReference>
<accession>A0A316YUA9</accession>
<evidence type="ECO:0000313" key="2">
    <source>
        <dbReference type="Proteomes" id="UP000245768"/>
    </source>
</evidence>
<dbReference type="EMBL" id="KZ819634">
    <property type="protein sequence ID" value="PWN93160.1"/>
    <property type="molecule type" value="Genomic_DNA"/>
</dbReference>
<dbReference type="Proteomes" id="UP000245768">
    <property type="component" value="Unassembled WGS sequence"/>
</dbReference>
<evidence type="ECO:0000313" key="1">
    <source>
        <dbReference type="EMBL" id="PWN93160.1"/>
    </source>
</evidence>
<dbReference type="InParanoid" id="A0A316YUA9"/>
<dbReference type="OrthoDB" id="2821191at2759"/>
<protein>
    <recommendedName>
        <fullName evidence="3">N-acetyltransferase domain-containing protein</fullName>
    </recommendedName>
</protein>
<dbReference type="AlphaFoldDB" id="A0A316YUA9"/>
<dbReference type="GeneID" id="37042318"/>
<proteinExistence type="predicted"/>
<name>A0A316YUA9_9BASI</name>